<protein>
    <submittedName>
        <fullName evidence="1">Uncharacterized protein</fullName>
    </submittedName>
</protein>
<proteinExistence type="predicted"/>
<feature type="non-terminal residue" evidence="1">
    <location>
        <position position="72"/>
    </location>
</feature>
<feature type="non-terminal residue" evidence="1">
    <location>
        <position position="1"/>
    </location>
</feature>
<dbReference type="RefSeq" id="XP_041220290.1">
    <property type="nucleotide sequence ID" value="XM_041373514.1"/>
</dbReference>
<dbReference type="AlphaFoldDB" id="A0AAD4DVE5"/>
<dbReference type="Proteomes" id="UP001195769">
    <property type="component" value="Unassembled WGS sequence"/>
</dbReference>
<evidence type="ECO:0000313" key="2">
    <source>
        <dbReference type="Proteomes" id="UP001195769"/>
    </source>
</evidence>
<dbReference type="GeneID" id="64667812"/>
<comment type="caution">
    <text evidence="1">The sequence shown here is derived from an EMBL/GenBank/DDBJ whole genome shotgun (WGS) entry which is preliminary data.</text>
</comment>
<reference evidence="1" key="1">
    <citation type="journal article" date="2020" name="New Phytol.">
        <title>Comparative genomics reveals dynamic genome evolution in host specialist ectomycorrhizal fungi.</title>
        <authorList>
            <person name="Lofgren L.A."/>
            <person name="Nguyen N.H."/>
            <person name="Vilgalys R."/>
            <person name="Ruytinx J."/>
            <person name="Liao H.L."/>
            <person name="Branco S."/>
            <person name="Kuo A."/>
            <person name="LaButti K."/>
            <person name="Lipzen A."/>
            <person name="Andreopoulos W."/>
            <person name="Pangilinan J."/>
            <person name="Riley R."/>
            <person name="Hundley H."/>
            <person name="Na H."/>
            <person name="Barry K."/>
            <person name="Grigoriev I.V."/>
            <person name="Stajich J.E."/>
            <person name="Kennedy P.G."/>
        </authorList>
    </citation>
    <scope>NUCLEOTIDE SEQUENCE</scope>
    <source>
        <strain evidence="1">FC203</strain>
    </source>
</reference>
<dbReference type="EMBL" id="JABBWK010000076">
    <property type="protein sequence ID" value="KAG1894714.1"/>
    <property type="molecule type" value="Genomic_DNA"/>
</dbReference>
<organism evidence="1 2">
    <name type="scientific">Suillus fuscotomentosus</name>
    <dbReference type="NCBI Taxonomy" id="1912939"/>
    <lineage>
        <taxon>Eukaryota</taxon>
        <taxon>Fungi</taxon>
        <taxon>Dikarya</taxon>
        <taxon>Basidiomycota</taxon>
        <taxon>Agaricomycotina</taxon>
        <taxon>Agaricomycetes</taxon>
        <taxon>Agaricomycetidae</taxon>
        <taxon>Boletales</taxon>
        <taxon>Suillineae</taxon>
        <taxon>Suillaceae</taxon>
        <taxon>Suillus</taxon>
    </lineage>
</organism>
<name>A0AAD4DVE5_9AGAM</name>
<accession>A0AAD4DVE5</accession>
<keyword evidence="2" id="KW-1185">Reference proteome</keyword>
<evidence type="ECO:0000313" key="1">
    <source>
        <dbReference type="EMBL" id="KAG1894714.1"/>
    </source>
</evidence>
<gene>
    <name evidence="1" type="ORF">F5891DRAFT_903883</name>
</gene>
<sequence length="72" mass="7770">VALQTASLSTDSIIITSFQRAPFCCHEDLVTMPRSELVQVAQDINGRLPKALQIACGDDVEDADIRGAIEVL</sequence>